<sequence>MAATSAPAPPVLGASCAITSRPVRRTDSRIVSESSGFTPRGSITSTLIPSAASCSAASSARCIRVVHATTVTWVPARATAACPISTRCSPSGTSPLSPYRPLCSRKSTGLSERIALLSRPLASAGVDGVTTCSPAADISIASGLCECSGPPPLAAPSGARMTSGTVKSPPCMYRHFAALL</sequence>
<protein>
    <submittedName>
        <fullName evidence="1">Unannotated protein</fullName>
    </submittedName>
</protein>
<reference evidence="1" key="1">
    <citation type="submission" date="2020-05" db="EMBL/GenBank/DDBJ databases">
        <authorList>
            <person name="Chiriac C."/>
            <person name="Salcher M."/>
            <person name="Ghai R."/>
            <person name="Kavagutti S V."/>
        </authorList>
    </citation>
    <scope>NUCLEOTIDE SEQUENCE</scope>
</reference>
<name>A0A6J7PV98_9ZZZZ</name>
<evidence type="ECO:0000313" key="1">
    <source>
        <dbReference type="EMBL" id="CAB5008495.1"/>
    </source>
</evidence>
<organism evidence="1">
    <name type="scientific">freshwater metagenome</name>
    <dbReference type="NCBI Taxonomy" id="449393"/>
    <lineage>
        <taxon>unclassified sequences</taxon>
        <taxon>metagenomes</taxon>
        <taxon>ecological metagenomes</taxon>
    </lineage>
</organism>
<dbReference type="EMBL" id="CAFBOZ010000150">
    <property type="protein sequence ID" value="CAB5008495.1"/>
    <property type="molecule type" value="Genomic_DNA"/>
</dbReference>
<proteinExistence type="predicted"/>
<accession>A0A6J7PV98</accession>
<dbReference type="AlphaFoldDB" id="A0A6J7PV98"/>
<gene>
    <name evidence="1" type="ORF">UFOPK3992_01102</name>
</gene>